<dbReference type="AlphaFoldDB" id="A0A9D9NCL3"/>
<dbReference type="Gene3D" id="3.30.300.20">
    <property type="match status" value="1"/>
</dbReference>
<evidence type="ECO:0000256" key="2">
    <source>
        <dbReference type="HAMAP-Rule" id="MF_00003"/>
    </source>
</evidence>
<name>A0A9D9NCL3_9SPIO</name>
<comment type="subunit">
    <text evidence="2">Monomer. Binds 30S ribosomal subunits, but not 50S ribosomal subunits or 70S ribosomes.</text>
</comment>
<comment type="similarity">
    <text evidence="2">Belongs to the RbfA family.</text>
</comment>
<dbReference type="InterPro" id="IPR000238">
    <property type="entry name" value="RbfA"/>
</dbReference>
<sequence length="118" mass="13052">MSEFSQKRLESRIAEAIGELIVSGAIKNPHLSPFTSVTRVVLSPDNAQCSVYVSALPDNRIDPSVKALNSAKGFIQSRLGAVLKTRNTPVLTFFRDDSYREAERVNRLIDEAMKDIDG</sequence>
<dbReference type="HAMAP" id="MF_00003">
    <property type="entry name" value="RbfA"/>
    <property type="match status" value="1"/>
</dbReference>
<dbReference type="InterPro" id="IPR015946">
    <property type="entry name" value="KH_dom-like_a/b"/>
</dbReference>
<dbReference type="PANTHER" id="PTHR33515">
    <property type="entry name" value="RIBOSOME-BINDING FACTOR A, CHLOROPLASTIC-RELATED"/>
    <property type="match status" value="1"/>
</dbReference>
<dbReference type="GO" id="GO:0030490">
    <property type="term" value="P:maturation of SSU-rRNA"/>
    <property type="evidence" value="ECO:0007669"/>
    <property type="project" value="UniProtKB-UniRule"/>
</dbReference>
<reference evidence="3" key="1">
    <citation type="submission" date="2020-10" db="EMBL/GenBank/DDBJ databases">
        <authorList>
            <person name="Gilroy R."/>
        </authorList>
    </citation>
    <scope>NUCLEOTIDE SEQUENCE</scope>
    <source>
        <strain evidence="3">14700</strain>
    </source>
</reference>
<accession>A0A9D9NCL3</accession>
<dbReference type="GO" id="GO:0043024">
    <property type="term" value="F:ribosomal small subunit binding"/>
    <property type="evidence" value="ECO:0007669"/>
    <property type="project" value="TreeGrafter"/>
</dbReference>
<comment type="caution">
    <text evidence="3">The sequence shown here is derived from an EMBL/GenBank/DDBJ whole genome shotgun (WGS) entry which is preliminary data.</text>
</comment>
<dbReference type="SUPFAM" id="SSF89919">
    <property type="entry name" value="Ribosome-binding factor A, RbfA"/>
    <property type="match status" value="1"/>
</dbReference>
<comment type="subcellular location">
    <subcellularLocation>
        <location evidence="2">Cytoplasm</location>
    </subcellularLocation>
</comment>
<dbReference type="InterPro" id="IPR023799">
    <property type="entry name" value="RbfA_dom_sf"/>
</dbReference>
<evidence type="ECO:0000313" key="3">
    <source>
        <dbReference type="EMBL" id="MBO8468185.1"/>
    </source>
</evidence>
<dbReference type="NCBIfam" id="TIGR00082">
    <property type="entry name" value="rbfA"/>
    <property type="match status" value="1"/>
</dbReference>
<comment type="function">
    <text evidence="2">One of several proteins that assist in the late maturation steps of the functional core of the 30S ribosomal subunit. Associates with free 30S ribosomal subunits (but not with 30S subunits that are part of 70S ribosomes or polysomes). Required for efficient processing of 16S rRNA. May interact with the 5'-terminal helix region of 16S rRNA.</text>
</comment>
<organism evidence="3 4">
    <name type="scientific">Candidatus Ornithospirochaeta stercoravium</name>
    <dbReference type="NCBI Taxonomy" id="2840897"/>
    <lineage>
        <taxon>Bacteria</taxon>
        <taxon>Pseudomonadati</taxon>
        <taxon>Spirochaetota</taxon>
        <taxon>Spirochaetia</taxon>
        <taxon>Spirochaetales</taxon>
        <taxon>Spirochaetaceae</taxon>
        <taxon>Spirochaetaceae incertae sedis</taxon>
        <taxon>Candidatus Ornithospirochaeta</taxon>
    </lineage>
</organism>
<keyword evidence="2" id="KW-0963">Cytoplasm</keyword>
<evidence type="ECO:0000313" key="4">
    <source>
        <dbReference type="Proteomes" id="UP000810292"/>
    </source>
</evidence>
<evidence type="ECO:0000256" key="1">
    <source>
        <dbReference type="ARBA" id="ARBA00022517"/>
    </source>
</evidence>
<dbReference type="PANTHER" id="PTHR33515:SF1">
    <property type="entry name" value="RIBOSOME-BINDING FACTOR A, CHLOROPLASTIC-RELATED"/>
    <property type="match status" value="1"/>
</dbReference>
<dbReference type="EMBL" id="JADIMF010000002">
    <property type="protein sequence ID" value="MBO8468185.1"/>
    <property type="molecule type" value="Genomic_DNA"/>
</dbReference>
<reference evidence="3" key="2">
    <citation type="journal article" date="2021" name="PeerJ">
        <title>Extensive microbial diversity within the chicken gut microbiome revealed by metagenomics and culture.</title>
        <authorList>
            <person name="Gilroy R."/>
            <person name="Ravi A."/>
            <person name="Getino M."/>
            <person name="Pursley I."/>
            <person name="Horton D.L."/>
            <person name="Alikhan N.F."/>
            <person name="Baker D."/>
            <person name="Gharbi K."/>
            <person name="Hall N."/>
            <person name="Watson M."/>
            <person name="Adriaenssens E.M."/>
            <person name="Foster-Nyarko E."/>
            <person name="Jarju S."/>
            <person name="Secka A."/>
            <person name="Antonio M."/>
            <person name="Oren A."/>
            <person name="Chaudhuri R.R."/>
            <person name="La Ragione R."/>
            <person name="Hildebrand F."/>
            <person name="Pallen M.J."/>
        </authorList>
    </citation>
    <scope>NUCLEOTIDE SEQUENCE</scope>
    <source>
        <strain evidence="3">14700</strain>
    </source>
</reference>
<gene>
    <name evidence="2 3" type="primary">rbfA</name>
    <name evidence="3" type="ORF">IAA72_00180</name>
</gene>
<keyword evidence="1 2" id="KW-0690">Ribosome biogenesis</keyword>
<dbReference type="Pfam" id="PF02033">
    <property type="entry name" value="RBFA"/>
    <property type="match status" value="1"/>
</dbReference>
<proteinExistence type="inferred from homology"/>
<protein>
    <recommendedName>
        <fullName evidence="2">Ribosome-binding factor A</fullName>
    </recommendedName>
</protein>
<dbReference type="Proteomes" id="UP000810292">
    <property type="component" value="Unassembled WGS sequence"/>
</dbReference>
<dbReference type="GO" id="GO:0005829">
    <property type="term" value="C:cytosol"/>
    <property type="evidence" value="ECO:0007669"/>
    <property type="project" value="TreeGrafter"/>
</dbReference>